<accession>A0A0C2X189</accession>
<feature type="compositionally biased region" description="Low complexity" evidence="1">
    <location>
        <begin position="202"/>
        <end position="218"/>
    </location>
</feature>
<name>A0A0C2X189_SERVB</name>
<evidence type="ECO:0000256" key="2">
    <source>
        <dbReference type="SAM" id="Phobius"/>
    </source>
</evidence>
<keyword evidence="2" id="KW-1133">Transmembrane helix</keyword>
<proteinExistence type="predicted"/>
<evidence type="ECO:0000256" key="1">
    <source>
        <dbReference type="SAM" id="MobiDB-lite"/>
    </source>
</evidence>
<feature type="region of interest" description="Disordered" evidence="1">
    <location>
        <begin position="140"/>
        <end position="218"/>
    </location>
</feature>
<sequence>MFSTSTGSSPQSAPTTPDSSSNTGSDDFPSSQPEHNENHGPDLWGYSLSSGTATLNSSSTGIMLDDVGMGMMGLGFDDQTFESGQGTTPGGSSGLDHCSMPLQDLIHENLISNSPMASTTGIGVPQTMFPMAWFNRSANANPNGASQARSQSPSTPLNSPVQPMLGASSPPPPSIDTAFFTLSQPSYSEPSSQAQYPSEVSQGQALPSQQAHQQQQALPPDAFVHAPVLAPTAATNKRYPNGGGGGTGDHSRSGSTSNSQLQSPSSQSPVKVKIEKTGGGGIGIIGNAGLFSGNTASTSRCVLFFDSSMIRLVIFFFFFSLPFFLLIFGIRCEDATGSAQNPASYWL</sequence>
<keyword evidence="4" id="KW-1185">Reference proteome</keyword>
<dbReference type="Proteomes" id="UP000054097">
    <property type="component" value="Unassembled WGS sequence"/>
</dbReference>
<dbReference type="EMBL" id="KN824340">
    <property type="protein sequence ID" value="KIM23267.1"/>
    <property type="molecule type" value="Genomic_DNA"/>
</dbReference>
<feature type="compositionally biased region" description="Low complexity" evidence="1">
    <location>
        <begin position="253"/>
        <end position="268"/>
    </location>
</feature>
<reference evidence="3 4" key="1">
    <citation type="submission" date="2014-04" db="EMBL/GenBank/DDBJ databases">
        <authorList>
            <consortium name="DOE Joint Genome Institute"/>
            <person name="Kuo A."/>
            <person name="Zuccaro A."/>
            <person name="Kohler A."/>
            <person name="Nagy L.G."/>
            <person name="Floudas D."/>
            <person name="Copeland A."/>
            <person name="Barry K.W."/>
            <person name="Cichocki N."/>
            <person name="Veneault-Fourrey C."/>
            <person name="LaButti K."/>
            <person name="Lindquist E.A."/>
            <person name="Lipzen A."/>
            <person name="Lundell T."/>
            <person name="Morin E."/>
            <person name="Murat C."/>
            <person name="Sun H."/>
            <person name="Tunlid A."/>
            <person name="Henrissat B."/>
            <person name="Grigoriev I.V."/>
            <person name="Hibbett D.S."/>
            <person name="Martin F."/>
            <person name="Nordberg H.P."/>
            <person name="Cantor M.N."/>
            <person name="Hua S.X."/>
        </authorList>
    </citation>
    <scope>NUCLEOTIDE SEQUENCE [LARGE SCALE GENOMIC DNA]</scope>
    <source>
        <strain evidence="3 4">MAFF 305830</strain>
    </source>
</reference>
<evidence type="ECO:0000313" key="3">
    <source>
        <dbReference type="EMBL" id="KIM23267.1"/>
    </source>
</evidence>
<feature type="transmembrane region" description="Helical" evidence="2">
    <location>
        <begin position="309"/>
        <end position="330"/>
    </location>
</feature>
<feature type="compositionally biased region" description="Polar residues" evidence="1">
    <location>
        <begin position="1"/>
        <end position="33"/>
    </location>
</feature>
<feature type="region of interest" description="Disordered" evidence="1">
    <location>
        <begin position="1"/>
        <end position="45"/>
    </location>
</feature>
<feature type="compositionally biased region" description="Polar residues" evidence="1">
    <location>
        <begin position="180"/>
        <end position="201"/>
    </location>
</feature>
<dbReference type="AlphaFoldDB" id="A0A0C2X189"/>
<gene>
    <name evidence="3" type="ORF">M408DRAFT_265276</name>
</gene>
<keyword evidence="2" id="KW-0472">Membrane</keyword>
<feature type="region of interest" description="Disordered" evidence="1">
    <location>
        <begin position="234"/>
        <end position="273"/>
    </location>
</feature>
<protein>
    <submittedName>
        <fullName evidence="3">Uncharacterized protein</fullName>
    </submittedName>
</protein>
<organism evidence="3 4">
    <name type="scientific">Serendipita vermifera MAFF 305830</name>
    <dbReference type="NCBI Taxonomy" id="933852"/>
    <lineage>
        <taxon>Eukaryota</taxon>
        <taxon>Fungi</taxon>
        <taxon>Dikarya</taxon>
        <taxon>Basidiomycota</taxon>
        <taxon>Agaricomycotina</taxon>
        <taxon>Agaricomycetes</taxon>
        <taxon>Sebacinales</taxon>
        <taxon>Serendipitaceae</taxon>
        <taxon>Serendipita</taxon>
    </lineage>
</organism>
<feature type="compositionally biased region" description="Polar residues" evidence="1">
    <location>
        <begin position="140"/>
        <end position="161"/>
    </location>
</feature>
<evidence type="ECO:0000313" key="4">
    <source>
        <dbReference type="Proteomes" id="UP000054097"/>
    </source>
</evidence>
<dbReference type="HOGENOM" id="CLU_799652_0_0_1"/>
<reference evidence="4" key="2">
    <citation type="submission" date="2015-01" db="EMBL/GenBank/DDBJ databases">
        <title>Evolutionary Origins and Diversification of the Mycorrhizal Mutualists.</title>
        <authorList>
            <consortium name="DOE Joint Genome Institute"/>
            <consortium name="Mycorrhizal Genomics Consortium"/>
            <person name="Kohler A."/>
            <person name="Kuo A."/>
            <person name="Nagy L.G."/>
            <person name="Floudas D."/>
            <person name="Copeland A."/>
            <person name="Barry K.W."/>
            <person name="Cichocki N."/>
            <person name="Veneault-Fourrey C."/>
            <person name="LaButti K."/>
            <person name="Lindquist E.A."/>
            <person name="Lipzen A."/>
            <person name="Lundell T."/>
            <person name="Morin E."/>
            <person name="Murat C."/>
            <person name="Riley R."/>
            <person name="Ohm R."/>
            <person name="Sun H."/>
            <person name="Tunlid A."/>
            <person name="Henrissat B."/>
            <person name="Grigoriev I.V."/>
            <person name="Hibbett D.S."/>
            <person name="Martin F."/>
        </authorList>
    </citation>
    <scope>NUCLEOTIDE SEQUENCE [LARGE SCALE GENOMIC DNA]</scope>
    <source>
        <strain evidence="4">MAFF 305830</strain>
    </source>
</reference>
<keyword evidence="2" id="KW-0812">Transmembrane</keyword>